<reference evidence="1" key="1">
    <citation type="submission" date="2021-03" db="EMBL/GenBank/DDBJ databases">
        <title>Evolutionary priming and transition to the ectomycorrhizal habit in an iconic lineage of mushroom-forming fungi: is preadaptation a requirement?</title>
        <authorList>
            <consortium name="DOE Joint Genome Institute"/>
            <person name="Looney B.P."/>
            <person name="Miyauchi S."/>
            <person name="Morin E."/>
            <person name="Drula E."/>
            <person name="Courty P.E."/>
            <person name="Chicoki N."/>
            <person name="Fauchery L."/>
            <person name="Kohler A."/>
            <person name="Kuo A."/>
            <person name="LaButti K."/>
            <person name="Pangilinan J."/>
            <person name="Lipzen A."/>
            <person name="Riley R."/>
            <person name="Andreopoulos W."/>
            <person name="He G."/>
            <person name="Johnson J."/>
            <person name="Barry K.W."/>
            <person name="Grigoriev I.V."/>
            <person name="Nagy L."/>
            <person name="Hibbett D."/>
            <person name="Henrissat B."/>
            <person name="Matheny P.B."/>
            <person name="Labbe J."/>
            <person name="Martin A.F."/>
        </authorList>
    </citation>
    <scope>NUCLEOTIDE SEQUENCE</scope>
    <source>
        <strain evidence="1">BPL698</strain>
    </source>
</reference>
<proteinExistence type="predicted"/>
<keyword evidence="2" id="KW-1185">Reference proteome</keyword>
<name>A0ACC0UG34_9AGAM</name>
<evidence type="ECO:0000313" key="1">
    <source>
        <dbReference type="EMBL" id="KAI9510057.1"/>
    </source>
</evidence>
<comment type="caution">
    <text evidence="1">The sequence shown here is derived from an EMBL/GenBank/DDBJ whole genome shotgun (WGS) entry which is preliminary data.</text>
</comment>
<dbReference type="Proteomes" id="UP001207468">
    <property type="component" value="Unassembled WGS sequence"/>
</dbReference>
<accession>A0ACC0UG34</accession>
<organism evidence="1 2">
    <name type="scientific">Russula earlei</name>
    <dbReference type="NCBI Taxonomy" id="71964"/>
    <lineage>
        <taxon>Eukaryota</taxon>
        <taxon>Fungi</taxon>
        <taxon>Dikarya</taxon>
        <taxon>Basidiomycota</taxon>
        <taxon>Agaricomycotina</taxon>
        <taxon>Agaricomycetes</taxon>
        <taxon>Russulales</taxon>
        <taxon>Russulaceae</taxon>
        <taxon>Russula</taxon>
    </lineage>
</organism>
<protein>
    <submittedName>
        <fullName evidence="1">Uncharacterized protein</fullName>
    </submittedName>
</protein>
<evidence type="ECO:0000313" key="2">
    <source>
        <dbReference type="Proteomes" id="UP001207468"/>
    </source>
</evidence>
<sequence length="276" mass="30512">MSHFNRNLRVFDGRTRSEIAVSRCVGNWYLCVLLSEGESGNPIIVVVGYAPDMPLRREYSINTPHSANLTTRIRNRDRRCCFTGREVSGNNFTGFEAAHIFPLGQIDEVGLTCPQIVGTSRACFKGIKVERCVRSLLAAPEGKHVGAKIENIGTRRKEMKASWHDCAVEHSESRGERDDNQAMTQESCREKREDGVLFPRDNASLLSATVRSIPCPLAAPPLGYPEEVSGSNSKRWAYIWPLEGSANDGATPTARQKMANATKAHISFTSGVMDLK</sequence>
<gene>
    <name evidence="1" type="ORF">F5148DRAFT_1147871</name>
</gene>
<dbReference type="EMBL" id="JAGFNK010000050">
    <property type="protein sequence ID" value="KAI9510057.1"/>
    <property type="molecule type" value="Genomic_DNA"/>
</dbReference>